<feature type="domain" description="Transcriptional regulator TetR C-terminal Proteobacteria type" evidence="3">
    <location>
        <begin position="66"/>
        <end position="161"/>
    </location>
</feature>
<reference evidence="4 5" key="1">
    <citation type="submission" date="2015-10" db="EMBL/GenBank/DDBJ databases">
        <title>Transcriptomic analysis of a linuron degrading triple-species bacterial consortium.</title>
        <authorList>
            <person name="Albers P."/>
        </authorList>
    </citation>
    <scope>NUCLEOTIDE SEQUENCE [LARGE SCALE GENOMIC DNA]</scope>
    <source>
        <strain evidence="4 5">WDL6</strain>
    </source>
</reference>
<evidence type="ECO:0008006" key="6">
    <source>
        <dbReference type="Google" id="ProtNLM"/>
    </source>
</evidence>
<feature type="domain" description="HTH tetR-type" evidence="2">
    <location>
        <begin position="1"/>
        <end position="29"/>
    </location>
</feature>
<dbReference type="Pfam" id="PF14246">
    <property type="entry name" value="TetR_C_7"/>
    <property type="match status" value="1"/>
</dbReference>
<dbReference type="OrthoDB" id="7185252at2"/>
<dbReference type="EMBL" id="LMTR01000004">
    <property type="protein sequence ID" value="KWT72799.1"/>
    <property type="molecule type" value="Genomic_DNA"/>
</dbReference>
<keyword evidence="5" id="KW-1185">Reference proteome</keyword>
<keyword evidence="1" id="KW-0238">DNA-binding</keyword>
<organism evidence="4 5">
    <name type="scientific">Hyphomicrobium sulfonivorans</name>
    <dbReference type="NCBI Taxonomy" id="121290"/>
    <lineage>
        <taxon>Bacteria</taxon>
        <taxon>Pseudomonadati</taxon>
        <taxon>Pseudomonadota</taxon>
        <taxon>Alphaproteobacteria</taxon>
        <taxon>Hyphomicrobiales</taxon>
        <taxon>Hyphomicrobiaceae</taxon>
        <taxon>Hyphomicrobium</taxon>
    </lineage>
</organism>
<dbReference type="SUPFAM" id="SSF46689">
    <property type="entry name" value="Homeodomain-like"/>
    <property type="match status" value="1"/>
</dbReference>
<dbReference type="InterPro" id="IPR036271">
    <property type="entry name" value="Tet_transcr_reg_TetR-rel_C_sf"/>
</dbReference>
<dbReference type="Pfam" id="PF00440">
    <property type="entry name" value="TetR_N"/>
    <property type="match status" value="1"/>
</dbReference>
<dbReference type="PATRIC" id="fig|121290.4.peg.840"/>
<evidence type="ECO:0000259" key="2">
    <source>
        <dbReference type="Pfam" id="PF00440"/>
    </source>
</evidence>
<accession>A0A109BPW4</accession>
<comment type="caution">
    <text evidence="4">The sequence shown here is derived from an EMBL/GenBank/DDBJ whole genome shotgun (WGS) entry which is preliminary data.</text>
</comment>
<dbReference type="Gene3D" id="1.10.357.10">
    <property type="entry name" value="Tetracycline Repressor, domain 2"/>
    <property type="match status" value="1"/>
</dbReference>
<dbReference type="SUPFAM" id="SSF48498">
    <property type="entry name" value="Tetracyclin repressor-like, C-terminal domain"/>
    <property type="match status" value="1"/>
</dbReference>
<evidence type="ECO:0000313" key="5">
    <source>
        <dbReference type="Proteomes" id="UP000059074"/>
    </source>
</evidence>
<evidence type="ECO:0000313" key="4">
    <source>
        <dbReference type="EMBL" id="KWT72799.1"/>
    </source>
</evidence>
<dbReference type="InterPro" id="IPR009057">
    <property type="entry name" value="Homeodomain-like_sf"/>
</dbReference>
<dbReference type="InterPro" id="IPR001647">
    <property type="entry name" value="HTH_TetR"/>
</dbReference>
<dbReference type="STRING" id="121290.APY04_0066"/>
<dbReference type="AlphaFoldDB" id="A0A109BPW4"/>
<evidence type="ECO:0000256" key="1">
    <source>
        <dbReference type="ARBA" id="ARBA00023125"/>
    </source>
</evidence>
<name>A0A109BPW4_HYPSL</name>
<gene>
    <name evidence="4" type="ORF">APY04_0066</name>
</gene>
<evidence type="ECO:0000259" key="3">
    <source>
        <dbReference type="Pfam" id="PF14246"/>
    </source>
</evidence>
<dbReference type="InterPro" id="IPR039536">
    <property type="entry name" value="TetR_C_Proteobacteria"/>
</dbReference>
<proteinExistence type="predicted"/>
<dbReference type="GO" id="GO:0003677">
    <property type="term" value="F:DNA binding"/>
    <property type="evidence" value="ECO:0007669"/>
    <property type="project" value="UniProtKB-KW"/>
</dbReference>
<sequence>MEEIARAAAMSKKTVYSFFPAKRAIFSALISFVELYPEGALVAKNAASRADLTHHLQTIVERAQLHVEMTRLVIAEARHSPELAAVFRERAIRQGQRFFTEAVRAFQTSHNQNVSKDVEDIAAMLFGAIVGDLHLRALLGERPLSRNKLQKHIDNALRLILPNG</sequence>
<dbReference type="Proteomes" id="UP000059074">
    <property type="component" value="Unassembled WGS sequence"/>
</dbReference>
<protein>
    <recommendedName>
        <fullName evidence="6">Transcriptional regulator, TetR family</fullName>
    </recommendedName>
</protein>